<dbReference type="AlphaFoldDB" id="A0A4Y2A274"/>
<comment type="caution">
    <text evidence="1">The sequence shown here is derived from an EMBL/GenBank/DDBJ whole genome shotgun (WGS) entry which is preliminary data.</text>
</comment>
<evidence type="ECO:0000313" key="2">
    <source>
        <dbReference type="Proteomes" id="UP000499080"/>
    </source>
</evidence>
<protein>
    <submittedName>
        <fullName evidence="1">Uncharacterized protein</fullName>
    </submittedName>
</protein>
<evidence type="ECO:0000313" key="1">
    <source>
        <dbReference type="EMBL" id="GBL73878.1"/>
    </source>
</evidence>
<reference evidence="1 2" key="1">
    <citation type="journal article" date="2019" name="Sci. Rep.">
        <title>Orb-weaving spider Araneus ventricosus genome elucidates the spidroin gene catalogue.</title>
        <authorList>
            <person name="Kono N."/>
            <person name="Nakamura H."/>
            <person name="Ohtoshi R."/>
            <person name="Moran D.A.P."/>
            <person name="Shinohara A."/>
            <person name="Yoshida Y."/>
            <person name="Fujiwara M."/>
            <person name="Mori M."/>
            <person name="Tomita M."/>
            <person name="Arakawa K."/>
        </authorList>
    </citation>
    <scope>NUCLEOTIDE SEQUENCE [LARGE SCALE GENOMIC DNA]</scope>
</reference>
<organism evidence="1 2">
    <name type="scientific">Araneus ventricosus</name>
    <name type="common">Orbweaver spider</name>
    <name type="synonym">Epeira ventricosa</name>
    <dbReference type="NCBI Taxonomy" id="182803"/>
    <lineage>
        <taxon>Eukaryota</taxon>
        <taxon>Metazoa</taxon>
        <taxon>Ecdysozoa</taxon>
        <taxon>Arthropoda</taxon>
        <taxon>Chelicerata</taxon>
        <taxon>Arachnida</taxon>
        <taxon>Araneae</taxon>
        <taxon>Araneomorphae</taxon>
        <taxon>Entelegynae</taxon>
        <taxon>Araneoidea</taxon>
        <taxon>Araneidae</taxon>
        <taxon>Araneus</taxon>
    </lineage>
</organism>
<keyword evidence="2" id="KW-1185">Reference proteome</keyword>
<dbReference type="Proteomes" id="UP000499080">
    <property type="component" value="Unassembled WGS sequence"/>
</dbReference>
<proteinExistence type="predicted"/>
<name>A0A4Y2A274_ARAVE</name>
<gene>
    <name evidence="1" type="ORF">AVEN_139961_1</name>
</gene>
<dbReference type="EMBL" id="BGPR01079295">
    <property type="protein sequence ID" value="GBL73878.1"/>
    <property type="molecule type" value="Genomic_DNA"/>
</dbReference>
<feature type="non-terminal residue" evidence="1">
    <location>
        <position position="1"/>
    </location>
</feature>
<sequence length="79" mass="9123">HYVVQSDGEDCKEALRCTKRWRRVQGGIMLYKAMEKSASGHYVVQSDGEECKEALRCRKRWRRVQRGINAPAVGSKRRG</sequence>
<accession>A0A4Y2A274</accession>